<keyword evidence="5 7" id="KW-1133">Transmembrane helix</keyword>
<dbReference type="InterPro" id="IPR036938">
    <property type="entry name" value="PAP2/HPO_sf"/>
</dbReference>
<feature type="transmembrane region" description="Helical" evidence="7">
    <location>
        <begin position="417"/>
        <end position="437"/>
    </location>
</feature>
<name>A0A8J3Y2L0_9ACTN</name>
<sequence>MTQWLQQFMAAAGPWAYVMVGLMACAETAALIGLLVPGEVTLLIGGFLVFTGQANLLIMMVAAGVGAVIGDSISYWIGWRLGSRVRDSRLGRRVGEDRWDRAQAFLRRRGGWAVFFGRWVGLLRALMPMLAGMGRLPYLRFLVYDVPGGLMWGAGTVAMGYLAGGSYLLVKQVAGRAGLLVVICLTLLIGAVLGARWVARNPDRVRRLAVRGAAWPPIAVPGRAVIRIVRRLRPASGVALSLAVLLAVSLLFAAVSEAVVRREGIAAFDLPLLRWVAEHREPQVTTMIAVTASTVPWAATAVAVIVAAWQAGPARAARPLVLVVVGIGGVTLLDIAVKLIVHRSRPPVQWWAIREAGYSFPSLHTATTVVAAALTAYLLGRRDSWPRKVALWQAALVVAAGEGSARLYLGVHWTSDIIASWALGAAWCTALLLVDTLTAPNHAPRSPAG</sequence>
<dbReference type="Pfam" id="PF01569">
    <property type="entry name" value="PAP2"/>
    <property type="match status" value="1"/>
</dbReference>
<evidence type="ECO:0000256" key="4">
    <source>
        <dbReference type="ARBA" id="ARBA00022692"/>
    </source>
</evidence>
<dbReference type="EMBL" id="BOOR01000097">
    <property type="protein sequence ID" value="GII59765.1"/>
    <property type="molecule type" value="Genomic_DNA"/>
</dbReference>
<evidence type="ECO:0000259" key="8">
    <source>
        <dbReference type="SMART" id="SM00014"/>
    </source>
</evidence>
<dbReference type="PANTHER" id="PTHR30353">
    <property type="entry name" value="INNER MEMBRANE PROTEIN DEDA-RELATED"/>
    <property type="match status" value="1"/>
</dbReference>
<comment type="subcellular location">
    <subcellularLocation>
        <location evidence="1">Cell membrane</location>
        <topology evidence="1">Multi-pass membrane protein</topology>
    </subcellularLocation>
</comment>
<evidence type="ECO:0000256" key="6">
    <source>
        <dbReference type="ARBA" id="ARBA00023136"/>
    </source>
</evidence>
<dbReference type="SUPFAM" id="SSF48317">
    <property type="entry name" value="Acid phosphatase/Vanadium-dependent haloperoxidase"/>
    <property type="match status" value="1"/>
</dbReference>
<evidence type="ECO:0000313" key="9">
    <source>
        <dbReference type="EMBL" id="GII59765.1"/>
    </source>
</evidence>
<keyword evidence="10" id="KW-1185">Reference proteome</keyword>
<dbReference type="RefSeq" id="WP_203949804.1">
    <property type="nucleotide sequence ID" value="NZ_BOOR01000097.1"/>
</dbReference>
<evidence type="ECO:0000256" key="1">
    <source>
        <dbReference type="ARBA" id="ARBA00004651"/>
    </source>
</evidence>
<evidence type="ECO:0000256" key="5">
    <source>
        <dbReference type="ARBA" id="ARBA00022989"/>
    </source>
</evidence>
<evidence type="ECO:0000256" key="7">
    <source>
        <dbReference type="SAM" id="Phobius"/>
    </source>
</evidence>
<feature type="transmembrane region" description="Helical" evidence="7">
    <location>
        <begin position="56"/>
        <end position="79"/>
    </location>
</feature>
<proteinExistence type="inferred from homology"/>
<dbReference type="Proteomes" id="UP000605992">
    <property type="component" value="Unassembled WGS sequence"/>
</dbReference>
<dbReference type="PANTHER" id="PTHR30353:SF15">
    <property type="entry name" value="INNER MEMBRANE PROTEIN YABI"/>
    <property type="match status" value="1"/>
</dbReference>
<keyword evidence="3" id="KW-1003">Cell membrane</keyword>
<dbReference type="InterPro" id="IPR032818">
    <property type="entry name" value="DedA-like"/>
</dbReference>
<keyword evidence="6 7" id="KW-0472">Membrane</keyword>
<dbReference type="Pfam" id="PF09335">
    <property type="entry name" value="VTT_dom"/>
    <property type="match status" value="1"/>
</dbReference>
<feature type="transmembrane region" description="Helical" evidence="7">
    <location>
        <begin position="111"/>
        <end position="130"/>
    </location>
</feature>
<dbReference type="SMART" id="SM00014">
    <property type="entry name" value="acidPPc"/>
    <property type="match status" value="1"/>
</dbReference>
<protein>
    <recommendedName>
        <fullName evidence="8">Phosphatidic acid phosphatase type 2/haloperoxidase domain-containing protein</fullName>
    </recommendedName>
</protein>
<keyword evidence="4 7" id="KW-0812">Transmembrane</keyword>
<dbReference type="GO" id="GO:0005886">
    <property type="term" value="C:plasma membrane"/>
    <property type="evidence" value="ECO:0007669"/>
    <property type="project" value="UniProtKB-SubCell"/>
</dbReference>
<gene>
    <name evidence="9" type="ORF">Pth03_81540</name>
</gene>
<feature type="transmembrane region" description="Helical" evidence="7">
    <location>
        <begin position="12"/>
        <end position="36"/>
    </location>
</feature>
<reference evidence="9" key="1">
    <citation type="submission" date="2021-01" db="EMBL/GenBank/DDBJ databases">
        <title>Whole genome shotgun sequence of Planotetraspora thailandica NBRC 104271.</title>
        <authorList>
            <person name="Komaki H."/>
            <person name="Tamura T."/>
        </authorList>
    </citation>
    <scope>NUCLEOTIDE SEQUENCE</scope>
    <source>
        <strain evidence="9">NBRC 104271</strain>
    </source>
</reference>
<feature type="transmembrane region" description="Helical" evidence="7">
    <location>
        <begin position="284"/>
        <end position="308"/>
    </location>
</feature>
<organism evidence="9 10">
    <name type="scientific">Planotetraspora thailandica</name>
    <dbReference type="NCBI Taxonomy" id="487172"/>
    <lineage>
        <taxon>Bacteria</taxon>
        <taxon>Bacillati</taxon>
        <taxon>Actinomycetota</taxon>
        <taxon>Actinomycetes</taxon>
        <taxon>Streptosporangiales</taxon>
        <taxon>Streptosporangiaceae</taxon>
        <taxon>Planotetraspora</taxon>
    </lineage>
</organism>
<dbReference type="AlphaFoldDB" id="A0A8J3Y2L0"/>
<feature type="transmembrane region" description="Helical" evidence="7">
    <location>
        <begin position="238"/>
        <end position="260"/>
    </location>
</feature>
<feature type="transmembrane region" description="Helical" evidence="7">
    <location>
        <begin position="177"/>
        <end position="196"/>
    </location>
</feature>
<dbReference type="InterPro" id="IPR000326">
    <property type="entry name" value="PAP2/HPO"/>
</dbReference>
<evidence type="ECO:0000313" key="10">
    <source>
        <dbReference type="Proteomes" id="UP000605992"/>
    </source>
</evidence>
<feature type="transmembrane region" description="Helical" evidence="7">
    <location>
        <begin position="320"/>
        <end position="341"/>
    </location>
</feature>
<feature type="transmembrane region" description="Helical" evidence="7">
    <location>
        <begin position="361"/>
        <end position="379"/>
    </location>
</feature>
<feature type="domain" description="Phosphatidic acid phosphatase type 2/haloperoxidase" evidence="8">
    <location>
        <begin position="320"/>
        <end position="432"/>
    </location>
</feature>
<dbReference type="InterPro" id="IPR032816">
    <property type="entry name" value="VTT_dom"/>
</dbReference>
<feature type="transmembrane region" description="Helical" evidence="7">
    <location>
        <begin position="150"/>
        <end position="170"/>
    </location>
</feature>
<evidence type="ECO:0000256" key="3">
    <source>
        <dbReference type="ARBA" id="ARBA00022475"/>
    </source>
</evidence>
<dbReference type="Gene3D" id="1.20.144.10">
    <property type="entry name" value="Phosphatidic acid phosphatase type 2/haloperoxidase"/>
    <property type="match status" value="1"/>
</dbReference>
<comment type="similarity">
    <text evidence="2">Belongs to the DedA family.</text>
</comment>
<accession>A0A8J3Y2L0</accession>
<feature type="transmembrane region" description="Helical" evidence="7">
    <location>
        <begin position="208"/>
        <end position="226"/>
    </location>
</feature>
<comment type="caution">
    <text evidence="9">The sequence shown here is derived from an EMBL/GenBank/DDBJ whole genome shotgun (WGS) entry which is preliminary data.</text>
</comment>
<evidence type="ECO:0000256" key="2">
    <source>
        <dbReference type="ARBA" id="ARBA00010792"/>
    </source>
</evidence>